<dbReference type="EMBL" id="LAZR01012125">
    <property type="protein sequence ID" value="KKM35759.1"/>
    <property type="molecule type" value="Genomic_DNA"/>
</dbReference>
<feature type="domain" description="SF4 helicase" evidence="1">
    <location>
        <begin position="41"/>
        <end position="342"/>
    </location>
</feature>
<organism evidence="2">
    <name type="scientific">marine sediment metagenome</name>
    <dbReference type="NCBI Taxonomy" id="412755"/>
    <lineage>
        <taxon>unclassified sequences</taxon>
        <taxon>metagenomes</taxon>
        <taxon>ecological metagenomes</taxon>
    </lineage>
</organism>
<dbReference type="PANTHER" id="PTHR30153">
    <property type="entry name" value="REPLICATIVE DNA HELICASE DNAB"/>
    <property type="match status" value="1"/>
</dbReference>
<dbReference type="SUPFAM" id="SSF52540">
    <property type="entry name" value="P-loop containing nucleoside triphosphate hydrolases"/>
    <property type="match status" value="1"/>
</dbReference>
<dbReference type="GO" id="GO:0006260">
    <property type="term" value="P:DNA replication"/>
    <property type="evidence" value="ECO:0007669"/>
    <property type="project" value="InterPro"/>
</dbReference>
<evidence type="ECO:0000313" key="2">
    <source>
        <dbReference type="EMBL" id="KKM35759.1"/>
    </source>
</evidence>
<name>A0A0F9L2G4_9ZZZZ</name>
<dbReference type="Pfam" id="PF03796">
    <property type="entry name" value="DnaB_C"/>
    <property type="match status" value="1"/>
</dbReference>
<dbReference type="PROSITE" id="PS51199">
    <property type="entry name" value="SF4_HELICASE"/>
    <property type="match status" value="1"/>
</dbReference>
<evidence type="ECO:0000259" key="1">
    <source>
        <dbReference type="PROSITE" id="PS51199"/>
    </source>
</evidence>
<dbReference type="InterPro" id="IPR007694">
    <property type="entry name" value="DNA_helicase_DnaB-like_C"/>
</dbReference>
<proteinExistence type="predicted"/>
<sequence>MQEDLIITREGDREIVNIMDSAKERQQFEQHLVEYEKKAWTRQELIGLKTGFPIFTQELEGIQNMFYIIAGEEATGKSAFIRTMMAGLLKENSDKVFILYFSIDDSIPKTISRFLAAETGLEINSMENPRYKIELNPAYNDAERQDALERRKSALKALQESSQNFIIKDESTIRDTRDMEKIIKTFKEVAGERQLVVFVDSLHRMRAAKLFHESVREKAMEVSDLLKKWCNIYEIPIIATAELRKLNSGVSDRRPHMDDIKEASDFKFDGECIMMMYNDVKAHEREPNKATLRWQLVQDSGDWLPVVEVFVAKNKGSSFQQKCLYYKFIPWCSKLIEATHDEQIYFRDKAFNV</sequence>
<gene>
    <name evidence="2" type="ORF">LCGC14_1564780</name>
</gene>
<dbReference type="GO" id="GO:0005524">
    <property type="term" value="F:ATP binding"/>
    <property type="evidence" value="ECO:0007669"/>
    <property type="project" value="InterPro"/>
</dbReference>
<protein>
    <recommendedName>
        <fullName evidence="1">SF4 helicase domain-containing protein</fullName>
    </recommendedName>
</protein>
<reference evidence="2" key="1">
    <citation type="journal article" date="2015" name="Nature">
        <title>Complex archaea that bridge the gap between prokaryotes and eukaryotes.</title>
        <authorList>
            <person name="Spang A."/>
            <person name="Saw J.H."/>
            <person name="Jorgensen S.L."/>
            <person name="Zaremba-Niedzwiedzka K."/>
            <person name="Martijn J."/>
            <person name="Lind A.E."/>
            <person name="van Eijk R."/>
            <person name="Schleper C."/>
            <person name="Guy L."/>
            <person name="Ettema T.J."/>
        </authorList>
    </citation>
    <scope>NUCLEOTIDE SEQUENCE</scope>
</reference>
<dbReference type="GO" id="GO:0005829">
    <property type="term" value="C:cytosol"/>
    <property type="evidence" value="ECO:0007669"/>
    <property type="project" value="TreeGrafter"/>
</dbReference>
<dbReference type="AlphaFoldDB" id="A0A0F9L2G4"/>
<dbReference type="Gene3D" id="3.40.50.300">
    <property type="entry name" value="P-loop containing nucleotide triphosphate hydrolases"/>
    <property type="match status" value="1"/>
</dbReference>
<accession>A0A0F9L2G4</accession>
<dbReference type="InterPro" id="IPR027417">
    <property type="entry name" value="P-loop_NTPase"/>
</dbReference>
<dbReference type="GO" id="GO:0003678">
    <property type="term" value="F:DNA helicase activity"/>
    <property type="evidence" value="ECO:0007669"/>
    <property type="project" value="InterPro"/>
</dbReference>
<dbReference type="PANTHER" id="PTHR30153:SF2">
    <property type="entry name" value="REPLICATIVE DNA HELICASE"/>
    <property type="match status" value="1"/>
</dbReference>
<comment type="caution">
    <text evidence="2">The sequence shown here is derived from an EMBL/GenBank/DDBJ whole genome shotgun (WGS) entry which is preliminary data.</text>
</comment>